<dbReference type="EMBL" id="JACEIK010000969">
    <property type="protein sequence ID" value="MCD7464488.1"/>
    <property type="molecule type" value="Genomic_DNA"/>
</dbReference>
<evidence type="ECO:0000313" key="4">
    <source>
        <dbReference type="EMBL" id="MCD7464488.1"/>
    </source>
</evidence>
<reference evidence="4 5" key="1">
    <citation type="journal article" date="2021" name="BMC Genomics">
        <title>Datura genome reveals duplications of psychoactive alkaloid biosynthetic genes and high mutation rate following tissue culture.</title>
        <authorList>
            <person name="Rajewski A."/>
            <person name="Carter-House D."/>
            <person name="Stajich J."/>
            <person name="Litt A."/>
        </authorList>
    </citation>
    <scope>NUCLEOTIDE SEQUENCE [LARGE SCALE GENOMIC DNA]</scope>
    <source>
        <strain evidence="4">AR-01</strain>
    </source>
</reference>
<keyword evidence="5" id="KW-1185">Reference proteome</keyword>
<sequence>MTIEFAQRSKDSLPLLLWLNGGPGCSSLAYGAFQELGPFRVNSDGKTLHKNAFAWNHEAMQILISKESPECEAAQGRALNDTPLNIFAIYAPLCRSTNLTIKPNMPSMVIDPCSDYYTIAYMNRLMFEALHNVTGNLESAGRALFCGFVEAQWSSQCPFFYGLMEVLVVLQLHMEPWRNLDHLELTVVENITQESIIVANVLFLESPAGLGFSYTNTSSDLKTTGDTRTAKDNCCFLERFPKYKNRDF</sequence>
<dbReference type="PANTHER" id="PTHR11802:SF132">
    <property type="entry name" value="SERINE CARBOXYPEPTIDASE-LIKE 36-RELATED"/>
    <property type="match status" value="1"/>
</dbReference>
<evidence type="ECO:0000256" key="2">
    <source>
        <dbReference type="ARBA" id="ARBA00022729"/>
    </source>
</evidence>
<dbReference type="InterPro" id="IPR001563">
    <property type="entry name" value="Peptidase_S10"/>
</dbReference>
<comment type="caution">
    <text evidence="4">The sequence shown here is derived from an EMBL/GenBank/DDBJ whole genome shotgun (WGS) entry which is preliminary data.</text>
</comment>
<comment type="similarity">
    <text evidence="1">Belongs to the peptidase S10 family.</text>
</comment>
<evidence type="ECO:0000256" key="3">
    <source>
        <dbReference type="ARBA" id="ARBA00023180"/>
    </source>
</evidence>
<dbReference type="Proteomes" id="UP000823775">
    <property type="component" value="Unassembled WGS sequence"/>
</dbReference>
<name>A0ABS8T073_DATST</name>
<protein>
    <submittedName>
        <fullName evidence="4">Uncharacterized protein</fullName>
    </submittedName>
</protein>
<evidence type="ECO:0000313" key="5">
    <source>
        <dbReference type="Proteomes" id="UP000823775"/>
    </source>
</evidence>
<organism evidence="4 5">
    <name type="scientific">Datura stramonium</name>
    <name type="common">Jimsonweed</name>
    <name type="synonym">Common thornapple</name>
    <dbReference type="NCBI Taxonomy" id="4076"/>
    <lineage>
        <taxon>Eukaryota</taxon>
        <taxon>Viridiplantae</taxon>
        <taxon>Streptophyta</taxon>
        <taxon>Embryophyta</taxon>
        <taxon>Tracheophyta</taxon>
        <taxon>Spermatophyta</taxon>
        <taxon>Magnoliopsida</taxon>
        <taxon>eudicotyledons</taxon>
        <taxon>Gunneridae</taxon>
        <taxon>Pentapetalae</taxon>
        <taxon>asterids</taxon>
        <taxon>lamiids</taxon>
        <taxon>Solanales</taxon>
        <taxon>Solanaceae</taxon>
        <taxon>Solanoideae</taxon>
        <taxon>Datureae</taxon>
        <taxon>Datura</taxon>
    </lineage>
</organism>
<dbReference type="Gene3D" id="3.40.50.1820">
    <property type="entry name" value="alpha/beta hydrolase"/>
    <property type="match status" value="2"/>
</dbReference>
<proteinExistence type="inferred from homology"/>
<keyword evidence="2" id="KW-0732">Signal</keyword>
<dbReference type="SUPFAM" id="SSF53474">
    <property type="entry name" value="alpha/beta-Hydrolases"/>
    <property type="match status" value="2"/>
</dbReference>
<gene>
    <name evidence="4" type="ORF">HAX54_052849</name>
</gene>
<accession>A0ABS8T073</accession>
<keyword evidence="3" id="KW-0325">Glycoprotein</keyword>
<dbReference type="PANTHER" id="PTHR11802">
    <property type="entry name" value="SERINE PROTEASE FAMILY S10 SERINE CARBOXYPEPTIDASE"/>
    <property type="match status" value="1"/>
</dbReference>
<evidence type="ECO:0000256" key="1">
    <source>
        <dbReference type="ARBA" id="ARBA00009431"/>
    </source>
</evidence>
<dbReference type="Pfam" id="PF00450">
    <property type="entry name" value="Peptidase_S10"/>
    <property type="match status" value="2"/>
</dbReference>
<dbReference type="InterPro" id="IPR029058">
    <property type="entry name" value="AB_hydrolase_fold"/>
</dbReference>